<dbReference type="AlphaFoldDB" id="A0A3B0MWN1"/>
<dbReference type="PANTHER" id="PTHR30483:SF6">
    <property type="entry name" value="PERIPLASMIC BINDING PROTEIN OF ABC TRANSPORTER FOR NATURAL AMINO ACIDS"/>
    <property type="match status" value="1"/>
</dbReference>
<dbReference type="SUPFAM" id="SSF53822">
    <property type="entry name" value="Periplasmic binding protein-like I"/>
    <property type="match status" value="1"/>
</dbReference>
<dbReference type="Pfam" id="PF13458">
    <property type="entry name" value="Peripla_BP_6"/>
    <property type="match status" value="1"/>
</dbReference>
<dbReference type="InterPro" id="IPR028081">
    <property type="entry name" value="Leu-bd"/>
</dbReference>
<evidence type="ECO:0000259" key="5">
    <source>
        <dbReference type="Pfam" id="PF13458"/>
    </source>
</evidence>
<reference evidence="7" key="1">
    <citation type="submission" date="2018-08" db="EMBL/GenBank/DDBJ databases">
        <authorList>
            <person name="Rodrigo-Torres L."/>
            <person name="Arahal R. D."/>
            <person name="Lucena T."/>
        </authorList>
    </citation>
    <scope>NUCLEOTIDE SEQUENCE [LARGE SCALE GENOMIC DNA]</scope>
    <source>
        <strain evidence="7">CECT 7235</strain>
    </source>
</reference>
<dbReference type="RefSeq" id="WP_121096208.1">
    <property type="nucleotide sequence ID" value="NZ_UIHC01000038.1"/>
</dbReference>
<dbReference type="PANTHER" id="PTHR30483">
    <property type="entry name" value="LEUCINE-SPECIFIC-BINDING PROTEIN"/>
    <property type="match status" value="1"/>
</dbReference>
<evidence type="ECO:0000256" key="3">
    <source>
        <dbReference type="ARBA" id="ARBA00022970"/>
    </source>
</evidence>
<dbReference type="GO" id="GO:0006865">
    <property type="term" value="P:amino acid transport"/>
    <property type="evidence" value="ECO:0007669"/>
    <property type="project" value="UniProtKB-KW"/>
</dbReference>
<sequence>MKKLLLASTALALSAGIATAQEVKMGVLLGYTGPIEDITPYMADSAELAMSEISDSGMFLGGATITPVRADSTCVDSSAAQAAAERLISSDGIVAMVGADCSGVTMAVLQNVAMSAGVPMISPSATSPAFTTTESNGMFFRTAPSDARQGVILADIVMERGFDTVALTHTNNDYGSGFATAFAEAYTAAGGTITTTVPHEEAKGDYSAEVGTLAAAGGDALIILGYTDGGGSVLRTAYELGAFDQFFMGDGMYGDALIANTGEALEGTVGTIPWAQGDGADAFTAVAEAAGVRADSSYTRESYDAAAILALAAQAAGEATPAGIAANVLNVANAPGEPILPGELAKGLEILANGGEIDYVGATNVELVGPGEAAGSFREYIVDGGEYTTVKFH</sequence>
<organism evidence="6 7">
    <name type="scientific">Roseinatronobacter ekhonensis</name>
    <dbReference type="NCBI Taxonomy" id="254356"/>
    <lineage>
        <taxon>Bacteria</taxon>
        <taxon>Pseudomonadati</taxon>
        <taxon>Pseudomonadota</taxon>
        <taxon>Alphaproteobacteria</taxon>
        <taxon>Rhodobacterales</taxon>
        <taxon>Paracoccaceae</taxon>
        <taxon>Roseinatronobacter</taxon>
    </lineage>
</organism>
<protein>
    <submittedName>
        <fullName evidence="6">Leucine-, isoleucine-, valine-, threonine-, and alanine-binding protein</fullName>
    </submittedName>
</protein>
<gene>
    <name evidence="6" type="primary">braC_3</name>
    <name evidence="6" type="ORF">ROE7235_02892</name>
</gene>
<feature type="domain" description="Leucine-binding protein" evidence="5">
    <location>
        <begin position="22"/>
        <end position="328"/>
    </location>
</feature>
<feature type="signal peptide" evidence="4">
    <location>
        <begin position="1"/>
        <end position="20"/>
    </location>
</feature>
<dbReference type="OrthoDB" id="7337537at2"/>
<keyword evidence="3" id="KW-0813">Transport</keyword>
<dbReference type="InterPro" id="IPR051010">
    <property type="entry name" value="BCAA_transport"/>
</dbReference>
<evidence type="ECO:0000256" key="4">
    <source>
        <dbReference type="SAM" id="SignalP"/>
    </source>
</evidence>
<dbReference type="Proteomes" id="UP000272908">
    <property type="component" value="Unassembled WGS sequence"/>
</dbReference>
<dbReference type="CDD" id="cd06346">
    <property type="entry name" value="PBP1_ABC_ligand_binding-like"/>
    <property type="match status" value="1"/>
</dbReference>
<name>A0A3B0MWN1_9RHOB</name>
<keyword evidence="2 4" id="KW-0732">Signal</keyword>
<feature type="chain" id="PRO_5017286446" evidence="4">
    <location>
        <begin position="21"/>
        <end position="393"/>
    </location>
</feature>
<accession>A0A3B0MWN1</accession>
<dbReference type="Gene3D" id="3.40.50.2300">
    <property type="match status" value="2"/>
</dbReference>
<keyword evidence="3" id="KW-0029">Amino-acid transport</keyword>
<dbReference type="EMBL" id="UIHC01000038">
    <property type="protein sequence ID" value="SUZ33124.1"/>
    <property type="molecule type" value="Genomic_DNA"/>
</dbReference>
<evidence type="ECO:0000256" key="2">
    <source>
        <dbReference type="ARBA" id="ARBA00022729"/>
    </source>
</evidence>
<evidence type="ECO:0000256" key="1">
    <source>
        <dbReference type="ARBA" id="ARBA00010062"/>
    </source>
</evidence>
<evidence type="ECO:0000313" key="7">
    <source>
        <dbReference type="Proteomes" id="UP000272908"/>
    </source>
</evidence>
<evidence type="ECO:0000313" key="6">
    <source>
        <dbReference type="EMBL" id="SUZ33124.1"/>
    </source>
</evidence>
<comment type="similarity">
    <text evidence="1">Belongs to the leucine-binding protein family.</text>
</comment>
<proteinExistence type="inferred from homology"/>
<dbReference type="InterPro" id="IPR028082">
    <property type="entry name" value="Peripla_BP_I"/>
</dbReference>
<keyword evidence="7" id="KW-1185">Reference proteome</keyword>